<dbReference type="Proteomes" id="UP000292627">
    <property type="component" value="Unassembled WGS sequence"/>
</dbReference>
<keyword evidence="1" id="KW-0812">Transmembrane</keyword>
<comment type="caution">
    <text evidence="2">The sequence shown here is derived from an EMBL/GenBank/DDBJ whole genome shotgun (WGS) entry which is preliminary data.</text>
</comment>
<organism evidence="2 3">
    <name type="scientific">Pseudoxanthomonas winnipegensis</name>
    <dbReference type="NCBI Taxonomy" id="2480810"/>
    <lineage>
        <taxon>Bacteria</taxon>
        <taxon>Pseudomonadati</taxon>
        <taxon>Pseudomonadota</taxon>
        <taxon>Gammaproteobacteria</taxon>
        <taxon>Lysobacterales</taxon>
        <taxon>Lysobacteraceae</taxon>
        <taxon>Pseudoxanthomonas</taxon>
    </lineage>
</organism>
<feature type="transmembrane region" description="Helical" evidence="1">
    <location>
        <begin position="30"/>
        <end position="49"/>
    </location>
</feature>
<sequence>MRTLILIVAGLLIALGIVLRMPVRLRRQGAIGFTVLWLLAVLWNLRTGLAHGYTLEEEAPIQALIFLVPVVLAWVLALKLPRRGVSP</sequence>
<gene>
    <name evidence="2" type="ORF">EA660_15915</name>
</gene>
<evidence type="ECO:0000313" key="2">
    <source>
        <dbReference type="EMBL" id="TAA21840.1"/>
    </source>
</evidence>
<accession>A0A4Q8L6T0</accession>
<protein>
    <submittedName>
        <fullName evidence="2">Uncharacterized protein</fullName>
    </submittedName>
</protein>
<dbReference type="EMBL" id="SHMC01000007">
    <property type="protein sequence ID" value="TAA21840.1"/>
    <property type="molecule type" value="Genomic_DNA"/>
</dbReference>
<dbReference type="OrthoDB" id="5987065at2"/>
<keyword evidence="1" id="KW-0472">Membrane</keyword>
<name>A0A4Q8L6T0_9GAMM</name>
<evidence type="ECO:0000256" key="1">
    <source>
        <dbReference type="SAM" id="Phobius"/>
    </source>
</evidence>
<reference evidence="2 3" key="1">
    <citation type="submission" date="2019-02" db="EMBL/GenBank/DDBJ databases">
        <title>WGS of Pseudoxanthomonas species novum from clinical isolates.</title>
        <authorList>
            <person name="Bernier A.-M."/>
            <person name="Bernard K."/>
            <person name="Vachon A."/>
        </authorList>
    </citation>
    <scope>NUCLEOTIDE SEQUENCE [LARGE SCALE GENOMIC DNA]</scope>
    <source>
        <strain evidence="2 3">NML171200</strain>
    </source>
</reference>
<dbReference type="AlphaFoldDB" id="A0A4Q8L6T0"/>
<evidence type="ECO:0000313" key="3">
    <source>
        <dbReference type="Proteomes" id="UP000292627"/>
    </source>
</evidence>
<dbReference type="RefSeq" id="WP_130552448.1">
    <property type="nucleotide sequence ID" value="NZ_SHMC01000007.1"/>
</dbReference>
<proteinExistence type="predicted"/>
<keyword evidence="1" id="KW-1133">Transmembrane helix</keyword>
<feature type="transmembrane region" description="Helical" evidence="1">
    <location>
        <begin position="61"/>
        <end position="80"/>
    </location>
</feature>